<dbReference type="InterPro" id="IPR037250">
    <property type="entry name" value="NEAT_dom_sf"/>
</dbReference>
<dbReference type="Gene3D" id="2.60.40.1850">
    <property type="match status" value="3"/>
</dbReference>
<evidence type="ECO:0000256" key="3">
    <source>
        <dbReference type="SAM" id="Phobius"/>
    </source>
</evidence>
<evidence type="ECO:0000313" key="5">
    <source>
        <dbReference type="Proteomes" id="UP000003244"/>
    </source>
</evidence>
<evidence type="ECO:0000256" key="2">
    <source>
        <dbReference type="SAM" id="MobiDB-lite"/>
    </source>
</evidence>
<dbReference type="Proteomes" id="UP000003244">
    <property type="component" value="Unassembled WGS sequence"/>
</dbReference>
<keyword evidence="3" id="KW-0812">Transmembrane</keyword>
<dbReference type="GeneID" id="84801548"/>
<dbReference type="PANTHER" id="PTHR30032">
    <property type="entry name" value="N-ACETYLMURAMOYL-L-ALANINE AMIDASE-RELATED"/>
    <property type="match status" value="1"/>
</dbReference>
<name>E0E542_9FIRM</name>
<dbReference type="Gene3D" id="3.40.50.12090">
    <property type="match status" value="2"/>
</dbReference>
<keyword evidence="1" id="KW-0175">Coiled coil</keyword>
<evidence type="ECO:0000256" key="1">
    <source>
        <dbReference type="SAM" id="Coils"/>
    </source>
</evidence>
<dbReference type="InterPro" id="IPR051922">
    <property type="entry name" value="Bact_Sporulation_Assoc"/>
</dbReference>
<dbReference type="RefSeq" id="WP_007791234.1">
    <property type="nucleotide sequence ID" value="NZ_ADGQ01000072.1"/>
</dbReference>
<dbReference type="eggNOG" id="COG3266">
    <property type="taxonomic scope" value="Bacteria"/>
</dbReference>
<comment type="caution">
    <text evidence="4">The sequence shown here is derived from an EMBL/GenBank/DDBJ whole genome shotgun (WGS) entry which is preliminary data.</text>
</comment>
<keyword evidence="3" id="KW-1133">Transmembrane helix</keyword>
<proteinExistence type="predicted"/>
<sequence>MKNSVKKINKRIITLVLMFSMVLSNFVYLKDVSFADNNSGKTPSITLEENKEYTVKLYLKNHGDSFIHNKKMPYDVAEIRKHNPGSPGSGPNSLEGEFSLEGKLVYRSGKYNIKIPVVTSRIEQNFRSRKPIVIKNNNYILLDEIEGKLYPKNILELEGNTEFNKEVGQFKYEVKNINIELDNLENHIYIKSEPTLYSATYVGNKETLLSEYIIDMEDLRSQIGNLDSVKINQIFSLLHKNIEDNDNNISQVKPNTLLVDGQRLDIPNDQASYMEFRNNNIGKINWEKYSDHIMLISDDTSKEDAQDALNGPLGGMYVNGIKYLKAISLSEKGTYKGILLKDGERIKIPTKEQEGNIFAEDPDDEDSVEESFSDVCSEVIRVVFEQIDTSAYASDLNLDAKKEEISKIADKKEKANKIESILKEIYEKEIKKPSIQDTYNIETSDGIVKIKKEKLKEVKLKEYEEYKAVLNKLDESKYTWPLGIYKDKDELIKAYSDLYKNNTSTKKLKIKAKESYGVDFNDNKEYANKIGYPASFNFKTENDYMDKRIDYKFTLDGSEPTMESESAREVSINEGRVALDTSASMKGMDPDEFGPLGKMPDSLFYGKNTTIKVKAFSDGFEPSDTLVLNVKHEQLNTSNFLQKKVFFNGKYHEATIGVYDIFEHFKNCIYYDTEIMLDEVNSGPVYEKVKKKINEDKLHNFTLLDYKLLDSNGSLAKMKGDWKTDAFNDGKGNYVLNISVNLNEGRDLYPIQLKSGKIAMYRVSEDGELTKIKIGNANGVRYISKEESKLILDINNNKGMFVIAQIEDDKNLEDLKKEYSEMIAFLSSKDSSLIYEKNSLEKLKREAEAVNKEIEKETNKENVRNQLNDLKKKIHELKKTTFDSYKLELLEELTNAKSPVTRVLKTTDSIKALDLAIKDAESKLDASDEEKKVAIKKLKAAVNDLKMIATDFAKQPENLADGEYEVPIQLRHFNRNNDTSMGNAAIEGLAILKVASGKQSLIFDLKGVTIGSDTGRVIKLQYFEPKSKVNRESDLGEPKNPNIIKKEKIKGFDGKEREYIQKVELPIDSDKSNPMRYIGISVDVMNGIFEGNPEKDAFQYAPVVIDYRQLKPVNGTQPNPQPDPNPQPQPNKWNVPVQLKHGYEDKNSMGSAALLPTATIEKKSNGKYEYTIKFKGIHANFGSKEFYGHLYGLKIYKDGFDSEKTEIQASKTLKDKDIVGQERDFPAEYKFTLDKLSDLVKIQVAVDAMDAIMNGGQAPYDIAGAKWKGAQNARLILDISSIPKEPNPSNPTPDLPKPDESIENAKAQLKKDLEIAKHLVNSGIAKGNSKGILERAIKKVEGVLGKSNPTYLELVSASQVLNFAILSIKDDANPNDNIKTDEKIDKGKLDGGIVDKNDDKDTKIYSVPAKLWHAYENKESMGNPAMEKDIIVKVSKNKFEYYVSFKGLSFANKYGHLWDLSVYDTGLNGSLRPAIIDKEYRDTDLEGKQRTFPKRYKFIRNGKEDKIYVKVAVDAMDAISSNQASTYDKISKGAGSQNAILVFDWSKAKEYTDNNANDENKSRISGRDRYETSALISRQYFKNADTVVLASGINSADALVSASFAKINKAPILLSSKADIPSSVENEISRLKAKNIVIVGGNSSISPAVEKKLKDAGYKVSRISGSNRYETASILAQRVRDLGGSNKAILINGEKSADALTVSSLATKSDIPVLLVNSRKIDSSVKSKLDSWNVNELLIVGGSGSIPNSIVNNIRANKKRRIAGADRFDTAIEIAKESYSNPKTVMLSNGYNAIDALSAGAVTEKAQAPILLVRKDSIPSKVRSMVDNNSSKAVLLGGVNTISSWVESSLNK</sequence>
<protein>
    <submittedName>
        <fullName evidence="4">Iron transport-associated domain protein</fullName>
    </submittedName>
</protein>
<feature type="coiled-coil region" evidence="1">
    <location>
        <begin position="910"/>
        <end position="937"/>
    </location>
</feature>
<reference evidence="4 5" key="1">
    <citation type="submission" date="2010-08" db="EMBL/GenBank/DDBJ databases">
        <authorList>
            <person name="Harkins D.M."/>
            <person name="Madupu R."/>
            <person name="Durkin A.S."/>
            <person name="Torralba M."/>
            <person name="Methe B."/>
            <person name="Sutton G.G."/>
            <person name="Nelson K.E."/>
        </authorList>
    </citation>
    <scope>NUCLEOTIDE SEQUENCE [LARGE SCALE GENOMIC DNA]</scope>
    <source>
        <strain evidence="4 5">DSM 17678</strain>
    </source>
</reference>
<gene>
    <name evidence="4" type="ORF">HMPREF0634_1032</name>
</gene>
<dbReference type="STRING" id="596315.HMPREF0634_1032"/>
<feature type="region of interest" description="Disordered" evidence="2">
    <location>
        <begin position="1111"/>
        <end position="1134"/>
    </location>
</feature>
<dbReference type="InterPro" id="IPR007253">
    <property type="entry name" value="Cell_wall-bd_2"/>
</dbReference>
<dbReference type="OrthoDB" id="1741961at2"/>
<feature type="compositionally biased region" description="Pro residues" evidence="2">
    <location>
        <begin position="1285"/>
        <end position="1295"/>
    </location>
</feature>
<accession>E0E542</accession>
<feature type="compositionally biased region" description="Pro residues" evidence="2">
    <location>
        <begin position="1119"/>
        <end position="1129"/>
    </location>
</feature>
<feature type="transmembrane region" description="Helical" evidence="3">
    <location>
        <begin position="12"/>
        <end position="29"/>
    </location>
</feature>
<feature type="region of interest" description="Disordered" evidence="2">
    <location>
        <begin position="1281"/>
        <end position="1300"/>
    </location>
</feature>
<evidence type="ECO:0000313" key="4">
    <source>
        <dbReference type="EMBL" id="EFM64000.1"/>
    </source>
</evidence>
<keyword evidence="5" id="KW-1185">Reference proteome</keyword>
<feature type="coiled-coil region" evidence="1">
    <location>
        <begin position="833"/>
        <end position="880"/>
    </location>
</feature>
<feature type="coiled-coil region" evidence="1">
    <location>
        <begin position="398"/>
        <end position="428"/>
    </location>
</feature>
<dbReference type="Pfam" id="PF04122">
    <property type="entry name" value="CW_binding_2"/>
    <property type="match status" value="3"/>
</dbReference>
<dbReference type="EMBL" id="ADGQ01000072">
    <property type="protein sequence ID" value="EFM64000.1"/>
    <property type="molecule type" value="Genomic_DNA"/>
</dbReference>
<dbReference type="PANTHER" id="PTHR30032:SF8">
    <property type="entry name" value="GERMINATION-SPECIFIC N-ACETYLMURAMOYL-L-ALANINE AMIDASE"/>
    <property type="match status" value="1"/>
</dbReference>
<organism evidence="4 5">
    <name type="scientific">Peptostreptococcus stomatis DSM 17678</name>
    <dbReference type="NCBI Taxonomy" id="596315"/>
    <lineage>
        <taxon>Bacteria</taxon>
        <taxon>Bacillati</taxon>
        <taxon>Bacillota</taxon>
        <taxon>Clostridia</taxon>
        <taxon>Peptostreptococcales</taxon>
        <taxon>Peptostreptococcaceae</taxon>
        <taxon>Peptostreptococcus</taxon>
    </lineage>
</organism>
<keyword evidence="3" id="KW-0472">Membrane</keyword>